<sequence>MEKTVVLLILVDGLRHDYINPVDSPFMHSLGEMNIKGIIRETFAFELRPAFFAGLQPEECGVANMYYYNPEESPFRNIDTRHNDRDKISKELREEAAKRGYSLVKHNGGCAEIPLHLLKYFDFSEKYNTSDPSAIEGYKTVFDYMRHDGKKWIWIGYPDGPGTTQGVMEQFQKRITADLDFIYLHFSELDWAGHECGPHSQGQKKTLKEIDEAIKEVYKKLNQTSPGVRGIIFGDHGQVEIKRNIDIETMLRGTGLIVEKDYIYFLDSTQARFWFFNEVAKRKLTELLSTIPEGKILSETDFERLHFRFPDNRFGDLIFVVNEGIGISPNFFQHSKPYKGLHGYLPEVEDNWAKIIITGCGINKQIDNPLEMIDIFPTIMELMGYEIPSASEAKSIIRRIDSQIVKDRFRASLVAPTYNRLEILKKCISAIEGQTYPKEDFELIVVDDGSDDGTQNFLEEYKKRTKLNFKFFKQENSGPASARNKAIRNADGQILILLGDDMLIQPDFIENHMNFHERWPQLSHACIGLVEWAKDIEVNTLMEFITKEGKQQFNYEQIYSQDPDNFGYEFFWSSNISYKRIFSLTHGLFNDRVFKHAMWEDIELGFRLQKAGLVVHFRKDCIACHEHKVTFKGFAERQRMVGWYSHEVNELGLPIGYSLNEDEKERLYSKNALKDISNAIEEFEKEIVNNKLPKLKTLYSAGLYYAAMVGYEEKKNNLNEEAGGVISLLYNLLIADKQIAEANRQLAEKEIQLKQKEEQIKQLQSFADKVKNTLAYRIYKKLKPSKENS</sequence>
<feature type="domain" description="Glycosyltransferase 2-like" evidence="2">
    <location>
        <begin position="412"/>
        <end position="570"/>
    </location>
</feature>
<accession>A0A1F7RR24</accession>
<dbReference type="InterPro" id="IPR050834">
    <property type="entry name" value="Glycosyltransf_2"/>
</dbReference>
<dbReference type="InterPro" id="IPR029044">
    <property type="entry name" value="Nucleotide-diphossugar_trans"/>
</dbReference>
<dbReference type="InterPro" id="IPR017850">
    <property type="entry name" value="Alkaline_phosphatase_core_sf"/>
</dbReference>
<dbReference type="EMBL" id="MGDF01000165">
    <property type="protein sequence ID" value="OGL44006.1"/>
    <property type="molecule type" value="Genomic_DNA"/>
</dbReference>
<dbReference type="Pfam" id="PF01663">
    <property type="entry name" value="Phosphodiest"/>
    <property type="match status" value="1"/>
</dbReference>
<dbReference type="Gene3D" id="3.90.550.10">
    <property type="entry name" value="Spore Coat Polysaccharide Biosynthesis Protein SpsA, Chain A"/>
    <property type="match status" value="1"/>
</dbReference>
<dbReference type="PANTHER" id="PTHR43685:SF3">
    <property type="entry name" value="SLR2126 PROTEIN"/>
    <property type="match status" value="1"/>
</dbReference>
<evidence type="ECO:0000313" key="4">
    <source>
        <dbReference type="Proteomes" id="UP000178435"/>
    </source>
</evidence>
<dbReference type="SUPFAM" id="SSF53448">
    <property type="entry name" value="Nucleotide-diphospho-sugar transferases"/>
    <property type="match status" value="1"/>
</dbReference>
<feature type="coiled-coil region" evidence="1">
    <location>
        <begin position="730"/>
        <end position="773"/>
    </location>
</feature>
<dbReference type="InterPro" id="IPR002591">
    <property type="entry name" value="Phosphodiest/P_Trfase"/>
</dbReference>
<name>A0A1F7RR24_9BACT</name>
<dbReference type="PANTHER" id="PTHR43685">
    <property type="entry name" value="GLYCOSYLTRANSFERASE"/>
    <property type="match status" value="1"/>
</dbReference>
<dbReference type="Pfam" id="PF00535">
    <property type="entry name" value="Glycos_transf_2"/>
    <property type="match status" value="1"/>
</dbReference>
<protein>
    <recommendedName>
        <fullName evidence="2">Glycosyltransferase 2-like domain-containing protein</fullName>
    </recommendedName>
</protein>
<keyword evidence="1" id="KW-0175">Coiled coil</keyword>
<gene>
    <name evidence="3" type="ORF">A2149_02995</name>
</gene>
<reference evidence="3 4" key="1">
    <citation type="journal article" date="2016" name="Nat. Commun.">
        <title>Thousands of microbial genomes shed light on interconnected biogeochemical processes in an aquifer system.</title>
        <authorList>
            <person name="Anantharaman K."/>
            <person name="Brown C.T."/>
            <person name="Hug L.A."/>
            <person name="Sharon I."/>
            <person name="Castelle C.J."/>
            <person name="Probst A.J."/>
            <person name="Thomas B.C."/>
            <person name="Singh A."/>
            <person name="Wilkins M.J."/>
            <person name="Karaoz U."/>
            <person name="Brodie E.L."/>
            <person name="Williams K.H."/>
            <person name="Hubbard S.S."/>
            <person name="Banfield J.F."/>
        </authorList>
    </citation>
    <scope>NUCLEOTIDE SEQUENCE [LARGE SCALE GENOMIC DNA]</scope>
</reference>
<dbReference type="AlphaFoldDB" id="A0A1F7RR24"/>
<evidence type="ECO:0000313" key="3">
    <source>
        <dbReference type="EMBL" id="OGL44006.1"/>
    </source>
</evidence>
<organism evidence="3 4">
    <name type="scientific">Candidatus Schekmanbacteria bacterium RBG_16_38_11</name>
    <dbReference type="NCBI Taxonomy" id="1817880"/>
    <lineage>
        <taxon>Bacteria</taxon>
        <taxon>Candidatus Schekmaniibacteriota</taxon>
    </lineage>
</organism>
<dbReference type="SUPFAM" id="SSF53649">
    <property type="entry name" value="Alkaline phosphatase-like"/>
    <property type="match status" value="1"/>
</dbReference>
<comment type="caution">
    <text evidence="3">The sequence shown here is derived from an EMBL/GenBank/DDBJ whole genome shotgun (WGS) entry which is preliminary data.</text>
</comment>
<evidence type="ECO:0000256" key="1">
    <source>
        <dbReference type="SAM" id="Coils"/>
    </source>
</evidence>
<dbReference type="CDD" id="cd00761">
    <property type="entry name" value="Glyco_tranf_GTA_type"/>
    <property type="match status" value="1"/>
</dbReference>
<evidence type="ECO:0000259" key="2">
    <source>
        <dbReference type="Pfam" id="PF00535"/>
    </source>
</evidence>
<dbReference type="Gene3D" id="3.40.720.10">
    <property type="entry name" value="Alkaline Phosphatase, subunit A"/>
    <property type="match status" value="1"/>
</dbReference>
<dbReference type="InterPro" id="IPR001173">
    <property type="entry name" value="Glyco_trans_2-like"/>
</dbReference>
<dbReference type="Proteomes" id="UP000178435">
    <property type="component" value="Unassembled WGS sequence"/>
</dbReference>
<proteinExistence type="predicted"/>